<sequence length="919" mass="101246">MTQAPLPTNELARLAALHQCHILNTPAESAFDDITRLAAHICGVSIAMVSLVDADRQWFKSKVGIEVNETPREIAFCAHAILQREILIVPDAAADERFTTNLLVTAEPHVRFYAGVPLITLEGHALGTLCVIDRVPRILSPEQIEGLEILARQVVKQLELRRNLDALERSAVESKQTVRKRIGFASSVISFAGITAALMALSAIFYQSAIDFQQQPWSQALHSDSTVRFLAATCLGFVILSLLFYLGYAELQKRYYAEETLEQERDFTAAVLDTVGALVLVLDAKGRIVRFNRNCEQTTGHAFAEIRHRLFWDILLLPQDVEPVKAVFADLKAGQFPNAHENAWMTKTGEQRLIAWSNTALLDDDGAVEYVIGTGIDITERKQAENALRKSEATNRALVEAIPDLMIRMTKDGTYLDFIPAKSFTVLKPHNEMRGRNIHEVMPPDIAQQRIHYTQKALQTGETQVYEFQLLRDDKACTEEARIVVSGEDEVLVMVRDISDRKQAEEALFQLAAIVESSCDAIIGVALDGKITSWNAGATKIYGYSAEETRGRSAIVLLAVSTHSNEWLEMIADENPAQYLNYCETQHSRKDGKWIDVALTISPVRDAAGNRTGASIIARDISDRRAMERMKDEFISVVSHELRTPLTSLKGSLSLLQTGQIGSLSAKGQRMLEIAFSSADRLGVLINNILDLERLGSSQSLLTKQTFDVTDLMQQVVSEMQLSAEKANIAVSIASASTQLHADRDRLVQVLTNLLSNAIKFSPPGTTVWLTAALTQETSEKSEPGVGAPNPAVTVQPNPSSASNLTLNLQHTQTQHTQSLTPGTLLLTVKDQGRGIPTDKLEVIFDRFQQVDASDARQRGGTGLGLTICRSIVEQHGGQIWAESVLGKGSTFYITLPIDIAMPRSPALLQGQTEVEVKR</sequence>
<evidence type="ECO:0000259" key="15">
    <source>
        <dbReference type="PROSITE" id="PS50112"/>
    </source>
</evidence>
<keyword evidence="18" id="KW-1185">Reference proteome</keyword>
<dbReference type="SMART" id="SM00065">
    <property type="entry name" value="GAF"/>
    <property type="match status" value="1"/>
</dbReference>
<evidence type="ECO:0000256" key="2">
    <source>
        <dbReference type="ARBA" id="ARBA00004141"/>
    </source>
</evidence>
<dbReference type="InterPro" id="IPR001610">
    <property type="entry name" value="PAC"/>
</dbReference>
<keyword evidence="6 13" id="KW-0812">Transmembrane</keyword>
<feature type="transmembrane region" description="Helical" evidence="13">
    <location>
        <begin position="182"/>
        <end position="206"/>
    </location>
</feature>
<feature type="domain" description="Histidine kinase" evidence="14">
    <location>
        <begin position="637"/>
        <end position="900"/>
    </location>
</feature>
<dbReference type="SUPFAM" id="SSF47384">
    <property type="entry name" value="Homodimeric domain of signal transducing histidine kinase"/>
    <property type="match status" value="1"/>
</dbReference>
<dbReference type="Pfam" id="PF08448">
    <property type="entry name" value="PAS_4"/>
    <property type="match status" value="2"/>
</dbReference>
<dbReference type="InterPro" id="IPR000014">
    <property type="entry name" value="PAS"/>
</dbReference>
<dbReference type="PROSITE" id="PS50113">
    <property type="entry name" value="PAC"/>
    <property type="match status" value="2"/>
</dbReference>
<dbReference type="InterPro" id="IPR003018">
    <property type="entry name" value="GAF"/>
</dbReference>
<comment type="subcellular location">
    <subcellularLocation>
        <location evidence="2">Membrane</location>
        <topology evidence="2">Multi-pass membrane protein</topology>
    </subcellularLocation>
</comment>
<evidence type="ECO:0000313" key="18">
    <source>
        <dbReference type="Proteomes" id="UP001476950"/>
    </source>
</evidence>
<dbReference type="InterPro" id="IPR013656">
    <property type="entry name" value="PAS_4"/>
</dbReference>
<keyword evidence="11" id="KW-0902">Two-component regulatory system</keyword>
<dbReference type="InterPro" id="IPR029016">
    <property type="entry name" value="GAF-like_dom_sf"/>
</dbReference>
<feature type="domain" description="PAC" evidence="16">
    <location>
        <begin position="338"/>
        <end position="390"/>
    </location>
</feature>
<feature type="domain" description="PAC" evidence="16">
    <location>
        <begin position="581"/>
        <end position="633"/>
    </location>
</feature>
<dbReference type="Gene3D" id="3.30.450.40">
    <property type="match status" value="1"/>
</dbReference>
<dbReference type="EMBL" id="JAMPLM010000021">
    <property type="protein sequence ID" value="MEP1060702.1"/>
    <property type="molecule type" value="Genomic_DNA"/>
</dbReference>
<evidence type="ECO:0000256" key="4">
    <source>
        <dbReference type="ARBA" id="ARBA00022553"/>
    </source>
</evidence>
<dbReference type="CDD" id="cd00130">
    <property type="entry name" value="PAS"/>
    <property type="match status" value="2"/>
</dbReference>
<dbReference type="CDD" id="cd16922">
    <property type="entry name" value="HATPase_EvgS-ArcB-TorS-like"/>
    <property type="match status" value="1"/>
</dbReference>
<dbReference type="InterPro" id="IPR005467">
    <property type="entry name" value="His_kinase_dom"/>
</dbReference>
<dbReference type="PANTHER" id="PTHR42878:SF7">
    <property type="entry name" value="SENSOR HISTIDINE KINASE GLRK"/>
    <property type="match status" value="1"/>
</dbReference>
<organism evidence="17 18">
    <name type="scientific">Stenomitos frigidus AS-A4</name>
    <dbReference type="NCBI Taxonomy" id="2933935"/>
    <lineage>
        <taxon>Bacteria</taxon>
        <taxon>Bacillati</taxon>
        <taxon>Cyanobacteriota</taxon>
        <taxon>Cyanophyceae</taxon>
        <taxon>Leptolyngbyales</taxon>
        <taxon>Leptolyngbyaceae</taxon>
        <taxon>Stenomitos</taxon>
    </lineage>
</organism>
<dbReference type="Proteomes" id="UP001476950">
    <property type="component" value="Unassembled WGS sequence"/>
</dbReference>
<dbReference type="InterPro" id="IPR035965">
    <property type="entry name" value="PAS-like_dom_sf"/>
</dbReference>
<dbReference type="SUPFAM" id="SSF55781">
    <property type="entry name" value="GAF domain-like"/>
    <property type="match status" value="1"/>
</dbReference>
<dbReference type="SMART" id="SM00091">
    <property type="entry name" value="PAS"/>
    <property type="match status" value="3"/>
</dbReference>
<feature type="domain" description="PAS" evidence="15">
    <location>
        <begin position="507"/>
        <end position="555"/>
    </location>
</feature>
<dbReference type="InterPro" id="IPR003594">
    <property type="entry name" value="HATPase_dom"/>
</dbReference>
<dbReference type="PROSITE" id="PS50109">
    <property type="entry name" value="HIS_KIN"/>
    <property type="match status" value="1"/>
</dbReference>
<keyword evidence="9" id="KW-0067">ATP-binding</keyword>
<dbReference type="Gene3D" id="1.10.287.130">
    <property type="match status" value="1"/>
</dbReference>
<dbReference type="SMART" id="SM00388">
    <property type="entry name" value="HisKA"/>
    <property type="match status" value="1"/>
</dbReference>
<dbReference type="InterPro" id="IPR013767">
    <property type="entry name" value="PAS_fold"/>
</dbReference>
<keyword evidence="12 13" id="KW-0472">Membrane</keyword>
<keyword evidence="5" id="KW-0808">Transferase</keyword>
<evidence type="ECO:0000256" key="13">
    <source>
        <dbReference type="SAM" id="Phobius"/>
    </source>
</evidence>
<dbReference type="NCBIfam" id="TIGR00229">
    <property type="entry name" value="sensory_box"/>
    <property type="match status" value="3"/>
</dbReference>
<dbReference type="Pfam" id="PF00512">
    <property type="entry name" value="HisKA"/>
    <property type="match status" value="1"/>
</dbReference>
<dbReference type="Pfam" id="PF01590">
    <property type="entry name" value="GAF"/>
    <property type="match status" value="1"/>
</dbReference>
<protein>
    <recommendedName>
        <fullName evidence="3">histidine kinase</fullName>
        <ecNumber evidence="3">2.7.13.3</ecNumber>
    </recommendedName>
</protein>
<evidence type="ECO:0000256" key="1">
    <source>
        <dbReference type="ARBA" id="ARBA00000085"/>
    </source>
</evidence>
<dbReference type="InterPro" id="IPR036890">
    <property type="entry name" value="HATPase_C_sf"/>
</dbReference>
<dbReference type="PANTHER" id="PTHR42878">
    <property type="entry name" value="TWO-COMPONENT HISTIDINE KINASE"/>
    <property type="match status" value="1"/>
</dbReference>
<evidence type="ECO:0000313" key="17">
    <source>
        <dbReference type="EMBL" id="MEP1060702.1"/>
    </source>
</evidence>
<reference evidence="17 18" key="1">
    <citation type="submission" date="2022-04" db="EMBL/GenBank/DDBJ databases">
        <title>Positive selection, recombination, and allopatry shape intraspecific diversity of widespread and dominant cyanobacteria.</title>
        <authorList>
            <person name="Wei J."/>
            <person name="Shu W."/>
            <person name="Hu C."/>
        </authorList>
    </citation>
    <scope>NUCLEOTIDE SEQUENCE [LARGE SCALE GENOMIC DNA]</scope>
    <source>
        <strain evidence="17 18">AS-A4</strain>
    </source>
</reference>
<dbReference type="InterPro" id="IPR050351">
    <property type="entry name" value="BphY/WalK/GraS-like"/>
</dbReference>
<evidence type="ECO:0000259" key="14">
    <source>
        <dbReference type="PROSITE" id="PS50109"/>
    </source>
</evidence>
<gene>
    <name evidence="17" type="ORF">NDI38_19910</name>
</gene>
<dbReference type="PROSITE" id="PS50112">
    <property type="entry name" value="PAS"/>
    <property type="match status" value="2"/>
</dbReference>
<evidence type="ECO:0000259" key="16">
    <source>
        <dbReference type="PROSITE" id="PS50113"/>
    </source>
</evidence>
<dbReference type="PRINTS" id="PR00344">
    <property type="entry name" value="BCTRLSENSOR"/>
</dbReference>
<evidence type="ECO:0000256" key="10">
    <source>
        <dbReference type="ARBA" id="ARBA00022989"/>
    </source>
</evidence>
<evidence type="ECO:0000256" key="11">
    <source>
        <dbReference type="ARBA" id="ARBA00023012"/>
    </source>
</evidence>
<comment type="catalytic activity">
    <reaction evidence="1">
        <text>ATP + protein L-histidine = ADP + protein N-phospho-L-histidine.</text>
        <dbReference type="EC" id="2.7.13.3"/>
    </reaction>
</comment>
<evidence type="ECO:0000256" key="6">
    <source>
        <dbReference type="ARBA" id="ARBA00022692"/>
    </source>
</evidence>
<evidence type="ECO:0000256" key="3">
    <source>
        <dbReference type="ARBA" id="ARBA00012438"/>
    </source>
</evidence>
<dbReference type="Gene3D" id="3.30.450.20">
    <property type="entry name" value="PAS domain"/>
    <property type="match status" value="3"/>
</dbReference>
<dbReference type="Pfam" id="PF00989">
    <property type="entry name" value="PAS"/>
    <property type="match status" value="1"/>
</dbReference>
<evidence type="ECO:0000256" key="7">
    <source>
        <dbReference type="ARBA" id="ARBA00022741"/>
    </source>
</evidence>
<dbReference type="InterPro" id="IPR036097">
    <property type="entry name" value="HisK_dim/P_sf"/>
</dbReference>
<feature type="transmembrane region" description="Helical" evidence="13">
    <location>
        <begin position="226"/>
        <end position="246"/>
    </location>
</feature>
<dbReference type="InterPro" id="IPR000700">
    <property type="entry name" value="PAS-assoc_C"/>
</dbReference>
<dbReference type="Gene3D" id="3.30.565.10">
    <property type="entry name" value="Histidine kinase-like ATPase, C-terminal domain"/>
    <property type="match status" value="1"/>
</dbReference>
<dbReference type="InterPro" id="IPR003661">
    <property type="entry name" value="HisK_dim/P_dom"/>
</dbReference>
<evidence type="ECO:0000256" key="5">
    <source>
        <dbReference type="ARBA" id="ARBA00022679"/>
    </source>
</evidence>
<dbReference type="SMART" id="SM00387">
    <property type="entry name" value="HATPase_c"/>
    <property type="match status" value="1"/>
</dbReference>
<keyword evidence="4" id="KW-0597">Phosphoprotein</keyword>
<name>A0ABV0KNA0_9CYAN</name>
<evidence type="ECO:0000256" key="8">
    <source>
        <dbReference type="ARBA" id="ARBA00022777"/>
    </source>
</evidence>
<accession>A0ABV0KNA0</accession>
<feature type="domain" description="PAS" evidence="15">
    <location>
        <begin position="264"/>
        <end position="335"/>
    </location>
</feature>
<comment type="caution">
    <text evidence="17">The sequence shown here is derived from an EMBL/GenBank/DDBJ whole genome shotgun (WGS) entry which is preliminary data.</text>
</comment>
<proteinExistence type="predicted"/>
<dbReference type="EC" id="2.7.13.3" evidence="3"/>
<dbReference type="Pfam" id="PF02518">
    <property type="entry name" value="HATPase_c"/>
    <property type="match status" value="1"/>
</dbReference>
<evidence type="ECO:0000256" key="9">
    <source>
        <dbReference type="ARBA" id="ARBA00022840"/>
    </source>
</evidence>
<dbReference type="SUPFAM" id="SSF55874">
    <property type="entry name" value="ATPase domain of HSP90 chaperone/DNA topoisomerase II/histidine kinase"/>
    <property type="match status" value="1"/>
</dbReference>
<keyword evidence="8" id="KW-0418">Kinase</keyword>
<dbReference type="CDD" id="cd00082">
    <property type="entry name" value="HisKA"/>
    <property type="match status" value="1"/>
</dbReference>
<keyword evidence="7" id="KW-0547">Nucleotide-binding</keyword>
<dbReference type="SUPFAM" id="SSF55785">
    <property type="entry name" value="PYP-like sensor domain (PAS domain)"/>
    <property type="match status" value="3"/>
</dbReference>
<keyword evidence="10 13" id="KW-1133">Transmembrane helix</keyword>
<dbReference type="RefSeq" id="WP_190446864.1">
    <property type="nucleotide sequence ID" value="NZ_JAMPLM010000021.1"/>
</dbReference>
<evidence type="ECO:0000256" key="12">
    <source>
        <dbReference type="ARBA" id="ARBA00023136"/>
    </source>
</evidence>
<dbReference type="SMART" id="SM00086">
    <property type="entry name" value="PAC"/>
    <property type="match status" value="3"/>
</dbReference>
<dbReference type="InterPro" id="IPR004358">
    <property type="entry name" value="Sig_transdc_His_kin-like_C"/>
</dbReference>